<gene>
    <name evidence="9" type="primary">phnE</name>
    <name evidence="9" type="ORF">HKD19_09350</name>
</gene>
<comment type="caution">
    <text evidence="9">The sequence shown here is derived from an EMBL/GenBank/DDBJ whole genome shotgun (WGS) entry which is preliminary data.</text>
</comment>
<proteinExistence type="inferred from homology"/>
<dbReference type="CDD" id="cd06261">
    <property type="entry name" value="TM_PBP2"/>
    <property type="match status" value="1"/>
</dbReference>
<dbReference type="SUPFAM" id="SSF161098">
    <property type="entry name" value="MetI-like"/>
    <property type="match status" value="1"/>
</dbReference>
<evidence type="ECO:0000259" key="8">
    <source>
        <dbReference type="PROSITE" id="PS50928"/>
    </source>
</evidence>
<evidence type="ECO:0000256" key="4">
    <source>
        <dbReference type="ARBA" id="ARBA00022692"/>
    </source>
</evidence>
<comment type="similarity">
    <text evidence="7">Belongs to the binding-protein-dependent transport system permease family.</text>
</comment>
<keyword evidence="6 7" id="KW-0472">Membrane</keyword>
<evidence type="ECO:0000256" key="3">
    <source>
        <dbReference type="ARBA" id="ARBA00022475"/>
    </source>
</evidence>
<feature type="transmembrane region" description="Helical" evidence="7">
    <location>
        <begin position="20"/>
        <end position="42"/>
    </location>
</feature>
<accession>A0ABR9YW31</accession>
<sequence length="272" mass="29051">MTRTDIRPAPDSGNIMVSRFSSGTFLGWGGAAILLFILAQAAHNTQVSPTNLITGAGRIVDIVGRAVPPDWSQLPSEWGPTRETIDIALIGTALGAILACPLALLSARTLVPNPVIRMLARSIVALLRAVPDLVWALIFVTAVGLGPFPGVLSLILHTAGMLGRLGAEMIEDMDVMPLEAMELAGANRLQIFIHGILPTLMPSMFGLILYRLDENLRCSLVLGFVGAGGLGFQLFTAISLFQYRTASLLLLMILAIVLIVETSSSAIRKRLM</sequence>
<feature type="transmembrane region" description="Helical" evidence="7">
    <location>
        <begin position="191"/>
        <end position="212"/>
    </location>
</feature>
<evidence type="ECO:0000256" key="1">
    <source>
        <dbReference type="ARBA" id="ARBA00004651"/>
    </source>
</evidence>
<feature type="transmembrane region" description="Helical" evidence="7">
    <location>
        <begin position="247"/>
        <end position="267"/>
    </location>
</feature>
<reference evidence="9" key="1">
    <citation type="submission" date="2020-04" db="EMBL/GenBank/DDBJ databases">
        <authorList>
            <person name="Sombolestani A."/>
        </authorList>
    </citation>
    <scope>NUCLEOTIDE SEQUENCE</scope>
    <source>
        <strain evidence="9">LMG 1745</strain>
    </source>
</reference>
<dbReference type="RefSeq" id="WP_194262551.1">
    <property type="nucleotide sequence ID" value="NZ_JABCQH010000006.1"/>
</dbReference>
<keyword evidence="10" id="KW-1185">Reference proteome</keyword>
<dbReference type="NCBIfam" id="TIGR01097">
    <property type="entry name" value="PhnE"/>
    <property type="match status" value="1"/>
</dbReference>
<feature type="transmembrane region" description="Helical" evidence="7">
    <location>
        <begin position="219"/>
        <end position="241"/>
    </location>
</feature>
<keyword evidence="5 7" id="KW-1133">Transmembrane helix</keyword>
<evidence type="ECO:0000256" key="5">
    <source>
        <dbReference type="ARBA" id="ARBA00022989"/>
    </source>
</evidence>
<feature type="transmembrane region" description="Helical" evidence="7">
    <location>
        <begin position="132"/>
        <end position="156"/>
    </location>
</feature>
<protein>
    <submittedName>
        <fullName evidence="9">Phosphonate ABC transporter, permease protein PhnE</fullName>
    </submittedName>
</protein>
<evidence type="ECO:0000256" key="7">
    <source>
        <dbReference type="RuleBase" id="RU363032"/>
    </source>
</evidence>
<feature type="transmembrane region" description="Helical" evidence="7">
    <location>
        <begin position="87"/>
        <end position="111"/>
    </location>
</feature>
<name>A0ABR9YW31_9PROT</name>
<evidence type="ECO:0000313" key="10">
    <source>
        <dbReference type="Proteomes" id="UP000662701"/>
    </source>
</evidence>
<dbReference type="PANTHER" id="PTHR30043">
    <property type="entry name" value="PHOSPHONATES TRANSPORT SYSTEM PERMEASE PROTEIN"/>
    <property type="match status" value="1"/>
</dbReference>
<comment type="subcellular location">
    <subcellularLocation>
        <location evidence="1 7">Cell membrane</location>
        <topology evidence="1 7">Multi-pass membrane protein</topology>
    </subcellularLocation>
</comment>
<evidence type="ECO:0000256" key="6">
    <source>
        <dbReference type="ARBA" id="ARBA00023136"/>
    </source>
</evidence>
<dbReference type="Gene3D" id="1.10.3720.10">
    <property type="entry name" value="MetI-like"/>
    <property type="match status" value="1"/>
</dbReference>
<keyword evidence="3" id="KW-1003">Cell membrane</keyword>
<dbReference type="InterPro" id="IPR000515">
    <property type="entry name" value="MetI-like"/>
</dbReference>
<dbReference type="Pfam" id="PF00528">
    <property type="entry name" value="BPD_transp_1"/>
    <property type="match status" value="1"/>
</dbReference>
<evidence type="ECO:0000256" key="2">
    <source>
        <dbReference type="ARBA" id="ARBA00022448"/>
    </source>
</evidence>
<dbReference type="InterPro" id="IPR035906">
    <property type="entry name" value="MetI-like_sf"/>
</dbReference>
<evidence type="ECO:0000313" key="9">
    <source>
        <dbReference type="EMBL" id="MBF0888751.1"/>
    </source>
</evidence>
<dbReference type="Proteomes" id="UP000662701">
    <property type="component" value="Unassembled WGS sequence"/>
</dbReference>
<dbReference type="PANTHER" id="PTHR30043:SF1">
    <property type="entry name" value="ABC TRANSPORT SYSTEM PERMEASE PROTEIN P69"/>
    <property type="match status" value="1"/>
</dbReference>
<organism evidence="9 10">
    <name type="scientific">Gluconobacter cadivus</name>
    <dbReference type="NCBI Taxonomy" id="2728101"/>
    <lineage>
        <taxon>Bacteria</taxon>
        <taxon>Pseudomonadati</taxon>
        <taxon>Pseudomonadota</taxon>
        <taxon>Alphaproteobacteria</taxon>
        <taxon>Acetobacterales</taxon>
        <taxon>Acetobacteraceae</taxon>
        <taxon>Gluconobacter</taxon>
    </lineage>
</organism>
<keyword evidence="4 7" id="KW-0812">Transmembrane</keyword>
<feature type="domain" description="ABC transmembrane type-1" evidence="8">
    <location>
        <begin position="81"/>
        <end position="264"/>
    </location>
</feature>
<dbReference type="PROSITE" id="PS50928">
    <property type="entry name" value="ABC_TM1"/>
    <property type="match status" value="1"/>
</dbReference>
<keyword evidence="2 7" id="KW-0813">Transport</keyword>
<reference evidence="9" key="2">
    <citation type="submission" date="2020-11" db="EMBL/GenBank/DDBJ databases">
        <title>Description of novel Gluconobacter species.</title>
        <authorList>
            <person name="Cleenwerck I."/>
            <person name="Cnockaert M."/>
            <person name="Borremans W."/>
            <person name="Wieme A.D."/>
            <person name="De Vuyst L."/>
            <person name="Vandamme P."/>
        </authorList>
    </citation>
    <scope>NUCLEOTIDE SEQUENCE</scope>
    <source>
        <strain evidence="9">LMG 1745</strain>
    </source>
</reference>
<dbReference type="EMBL" id="JABCQH010000006">
    <property type="protein sequence ID" value="MBF0888751.1"/>
    <property type="molecule type" value="Genomic_DNA"/>
</dbReference>
<dbReference type="InterPro" id="IPR005769">
    <property type="entry name" value="PhnE/PtxC"/>
</dbReference>